<dbReference type="CDD" id="cd03143">
    <property type="entry name" value="A4_beta-galactosidase_middle_domain"/>
    <property type="match status" value="1"/>
</dbReference>
<protein>
    <submittedName>
        <fullName evidence="3">Beta-galactosidase</fullName>
    </submittedName>
</protein>
<dbReference type="EMBL" id="FMYE01000088">
    <property type="protein sequence ID" value="SDB79561.1"/>
    <property type="molecule type" value="Genomic_DNA"/>
</dbReference>
<sequence length="234" mass="26853">MYPMHVKRNDLNAKSRMKGDFHVRFRERLRVKFPWSTRQRWTEYVKKGGHLILTCRTGQKDRDAKLWEAPLAAPIHQLAGINSLYYDHLPHNLYGKIDFEGKEFAWNNWGDVLTPAAGTDVWAVYTDQFYKGAASVIHHKLGKGTVTYIGTDTDDGKLEKEVVRRVYTEAGVSTEDLPYGVVKEWRDGFYIALNYTSDIQEIVIPDEAEVLIGSARLEPAGVVVWKEKSDNKHK</sequence>
<evidence type="ECO:0000313" key="4">
    <source>
        <dbReference type="Proteomes" id="UP000183670"/>
    </source>
</evidence>
<dbReference type="Gene3D" id="3.40.50.880">
    <property type="match status" value="1"/>
</dbReference>
<evidence type="ECO:0000259" key="2">
    <source>
        <dbReference type="Pfam" id="PF08533"/>
    </source>
</evidence>
<dbReference type="GO" id="GO:0004565">
    <property type="term" value="F:beta-galactosidase activity"/>
    <property type="evidence" value="ECO:0007669"/>
    <property type="project" value="InterPro"/>
</dbReference>
<dbReference type="Gene3D" id="2.60.40.1180">
    <property type="entry name" value="Golgi alpha-mannosidase II"/>
    <property type="match status" value="1"/>
</dbReference>
<dbReference type="InterPro" id="IPR013738">
    <property type="entry name" value="Beta_galactosidase_Trimer"/>
</dbReference>
<dbReference type="PANTHER" id="PTHR36447:SF2">
    <property type="entry name" value="BETA-GALACTOSIDASE YESZ"/>
    <property type="match status" value="1"/>
</dbReference>
<feature type="domain" description="Beta-galactosidase C-terminal" evidence="2">
    <location>
        <begin position="186"/>
        <end position="227"/>
    </location>
</feature>
<reference evidence="3 4" key="1">
    <citation type="submission" date="2016-10" db="EMBL/GenBank/DDBJ databases">
        <authorList>
            <person name="de Groot N.N."/>
        </authorList>
    </citation>
    <scope>NUCLEOTIDE SEQUENCE [LARGE SCALE GENOMIC DNA]</scope>
    <source>
        <strain evidence="3 4">NLAE-zl-C500</strain>
    </source>
</reference>
<dbReference type="SUPFAM" id="SSF52317">
    <property type="entry name" value="Class I glutamine amidotransferase-like"/>
    <property type="match status" value="1"/>
</dbReference>
<dbReference type="GO" id="GO:0006012">
    <property type="term" value="P:galactose metabolic process"/>
    <property type="evidence" value="ECO:0007669"/>
    <property type="project" value="InterPro"/>
</dbReference>
<dbReference type="Pfam" id="PF08532">
    <property type="entry name" value="Glyco_hydro_42M"/>
    <property type="match status" value="1"/>
</dbReference>
<gene>
    <name evidence="3" type="ORF">SAMN05192581_10887</name>
</gene>
<accession>A0A1G6GC48</accession>
<dbReference type="SUPFAM" id="SSF51011">
    <property type="entry name" value="Glycosyl hydrolase domain"/>
    <property type="match status" value="1"/>
</dbReference>
<dbReference type="InterPro" id="IPR013739">
    <property type="entry name" value="Beta_galactosidase_C"/>
</dbReference>
<dbReference type="Pfam" id="PF08533">
    <property type="entry name" value="Glyco_hydro_42C"/>
    <property type="match status" value="1"/>
</dbReference>
<evidence type="ECO:0000313" key="3">
    <source>
        <dbReference type="EMBL" id="SDB79561.1"/>
    </source>
</evidence>
<proteinExistence type="predicted"/>
<evidence type="ECO:0000259" key="1">
    <source>
        <dbReference type="Pfam" id="PF08532"/>
    </source>
</evidence>
<organism evidence="3 4">
    <name type="scientific">Bacteroides ovatus</name>
    <dbReference type="NCBI Taxonomy" id="28116"/>
    <lineage>
        <taxon>Bacteria</taxon>
        <taxon>Pseudomonadati</taxon>
        <taxon>Bacteroidota</taxon>
        <taxon>Bacteroidia</taxon>
        <taxon>Bacteroidales</taxon>
        <taxon>Bacteroidaceae</taxon>
        <taxon>Bacteroides</taxon>
    </lineage>
</organism>
<name>A0A1G6GC48_BACOV</name>
<dbReference type="PANTHER" id="PTHR36447">
    <property type="entry name" value="BETA-GALACTOSIDASE GANA"/>
    <property type="match status" value="1"/>
</dbReference>
<dbReference type="InterPro" id="IPR003476">
    <property type="entry name" value="Glyco_hydro_42"/>
</dbReference>
<dbReference type="InterPro" id="IPR029062">
    <property type="entry name" value="Class_I_gatase-like"/>
</dbReference>
<dbReference type="Proteomes" id="UP000183670">
    <property type="component" value="Unassembled WGS sequence"/>
</dbReference>
<feature type="domain" description="Beta-galactosidase trimerisation" evidence="1">
    <location>
        <begin position="38"/>
        <end position="172"/>
    </location>
</feature>
<dbReference type="AlphaFoldDB" id="A0A1G6GC48"/>
<dbReference type="InterPro" id="IPR013780">
    <property type="entry name" value="Glyco_hydro_b"/>
</dbReference>